<accession>A0AB40BSJ5</accession>
<proteinExistence type="predicted"/>
<dbReference type="Gene3D" id="1.50.10.130">
    <property type="entry name" value="Terpene synthase, N-terminal domain"/>
    <property type="match status" value="1"/>
</dbReference>
<dbReference type="PANTHER" id="PTHR31739">
    <property type="entry name" value="ENT-COPALYL DIPHOSPHATE SYNTHASE, CHLOROPLASTIC"/>
    <property type="match status" value="1"/>
</dbReference>
<keyword evidence="2" id="KW-0479">Metal-binding</keyword>
<dbReference type="InterPro" id="IPR036965">
    <property type="entry name" value="Terpene_synth_N_sf"/>
</dbReference>
<dbReference type="GO" id="GO:0009617">
    <property type="term" value="P:response to bacterium"/>
    <property type="evidence" value="ECO:0007669"/>
    <property type="project" value="EnsemblPlants"/>
</dbReference>
<dbReference type="GO" id="GO:0080027">
    <property type="term" value="P:response to herbivore"/>
    <property type="evidence" value="ECO:0007669"/>
    <property type="project" value="EnsemblPlants"/>
</dbReference>
<dbReference type="InterPro" id="IPR001906">
    <property type="entry name" value="Terpene_synth_N"/>
</dbReference>
<feature type="domain" description="Terpene synthase metal-binding" evidence="6">
    <location>
        <begin position="502"/>
        <end position="734"/>
    </location>
</feature>
<dbReference type="GO" id="GO:0000304">
    <property type="term" value="P:response to singlet oxygen"/>
    <property type="evidence" value="ECO:0007669"/>
    <property type="project" value="EnsemblPlants"/>
</dbReference>
<sequence>MMEMEMEMEMEKYSTDNLVQSVKEDLFSASADVYSYMSSCAYDTAWLAMIPDPRQPHRPMFPGCLDWILANQNGDAGFWVDQDHLNLHHQSVHLNLPSLDSLTATLACMLALKKWGVGSHNIHKGLRFLEANMDRLLIMQQLHGPPPEWFSIVFPAMLELAQSQGLEVYPHSPASLEALKNVFNQRETILQGIKRSSIPGPGPHPLLAMYLEALPAGYKNLPEECILGHQSEDGSLFQSPSATAYAFMATGNDKCMCYLEALVQRCGHGVPSVYPVDEDMIRLCMVDHLSRLGCAEHFAAEIGSVMERAYSNWVAQQGRVPGMNNVAHRMYEDSMVFRLLRMHGYRASPSRFCWFIYDDQMLSNIEENRGFFKGAMYSVYKAAHLTFSGEDELDKAGTFSRKILEKGLLCCDPEDGAEYFNDLQIEILHELKLPWLARMDHIEHRKYIERSQRGYGLWIGKTSSIRLSCFSHKIIRHLAQRNFTARQTIYNAELEEMKRWSKDVGFANIGFGRENTAYCYYATAVGSCLPLLTDLRKIISKCSVLVTVADDFFDEKGSADELRDLTKAVQRWEGEGLSGHSKVIFDVLDGLVNDLVLGSSCQQGPNYMKKILQGIWSETFESWLKEAEWSRKRHAPPINEYLRVGAVSIAIQAMILPACFVIGPVLPWNSARYRKSIQLLMVTTRLLNDIQSYQKELETGKLNMVMLYMRENPKADIKDSVAYITEILDEKKKELLELTLMNDGNDPPKEWKKIFLATLKAFQMFFNSSNAFDSPTALLEDMSFAFYDPLVLHDAPETSRVLSESLKFPSELKNSKTRNPRKSTLMKFQKDVIGHGLIPSPSENKKSSKQFSISGRVHYPRRSSSYMVTSVMPRHAAGIVFSM</sequence>
<name>A0AB40BSJ5_DIOCR</name>
<dbReference type="PANTHER" id="PTHR31739:SF25">
    <property type="entry name" value="(E,E)-GERANYLLINALOOL SYNTHASE"/>
    <property type="match status" value="1"/>
</dbReference>
<dbReference type="Gene3D" id="1.10.600.10">
    <property type="entry name" value="Farnesyl Diphosphate Synthase"/>
    <property type="match status" value="1"/>
</dbReference>
<dbReference type="AlphaFoldDB" id="A0AB40BSJ5"/>
<dbReference type="FunFam" id="1.10.600.10:FF:000036">
    <property type="entry name" value="cis-abienol synthase, chloroplastic"/>
    <property type="match status" value="1"/>
</dbReference>
<dbReference type="FunFam" id="1.50.10.130:FF:000002">
    <property type="entry name" value="Ent-copalyl diphosphate synthase, chloroplastic"/>
    <property type="match status" value="1"/>
</dbReference>
<dbReference type="SUPFAM" id="SSF48576">
    <property type="entry name" value="Terpenoid synthases"/>
    <property type="match status" value="1"/>
</dbReference>
<dbReference type="GO" id="GO:0010333">
    <property type="term" value="F:terpene synthase activity"/>
    <property type="evidence" value="ECO:0007669"/>
    <property type="project" value="InterPro"/>
</dbReference>
<dbReference type="Pfam" id="PF01397">
    <property type="entry name" value="Terpene_synth"/>
    <property type="match status" value="1"/>
</dbReference>
<dbReference type="SFLD" id="SFLDG01014">
    <property type="entry name" value="Terpene_Cyclase_Like_1_N-term"/>
    <property type="match status" value="1"/>
</dbReference>
<comment type="cofactor">
    <cofactor evidence="1">
        <name>Mg(2+)</name>
        <dbReference type="ChEBI" id="CHEBI:18420"/>
    </cofactor>
</comment>
<dbReference type="GO" id="GO:0009611">
    <property type="term" value="P:response to wounding"/>
    <property type="evidence" value="ECO:0007669"/>
    <property type="project" value="EnsemblPlants"/>
</dbReference>
<dbReference type="InterPro" id="IPR008949">
    <property type="entry name" value="Isoprenoid_synthase_dom_sf"/>
</dbReference>
<keyword evidence="3" id="KW-0460">Magnesium</keyword>
<dbReference type="InterPro" id="IPR050148">
    <property type="entry name" value="Terpene_synthase-like"/>
</dbReference>
<dbReference type="InterPro" id="IPR008930">
    <property type="entry name" value="Terpenoid_cyclase/PrenylTrfase"/>
</dbReference>
<dbReference type="SUPFAM" id="SSF48239">
    <property type="entry name" value="Terpenoid cyclases/Protein prenyltransferases"/>
    <property type="match status" value="2"/>
</dbReference>
<keyword evidence="4" id="KW-0456">Lyase</keyword>
<evidence type="ECO:0000259" key="5">
    <source>
        <dbReference type="Pfam" id="PF01397"/>
    </source>
</evidence>
<gene>
    <name evidence="8" type="primary">LOC120266544</name>
</gene>
<dbReference type="GeneID" id="120266544"/>
<dbReference type="GO" id="GO:0000287">
    <property type="term" value="F:magnesium ion binding"/>
    <property type="evidence" value="ECO:0007669"/>
    <property type="project" value="InterPro"/>
</dbReference>
<evidence type="ECO:0000313" key="7">
    <source>
        <dbReference type="Proteomes" id="UP001515500"/>
    </source>
</evidence>
<evidence type="ECO:0000256" key="4">
    <source>
        <dbReference type="ARBA" id="ARBA00023239"/>
    </source>
</evidence>
<feature type="domain" description="Terpene synthase N-terminal" evidence="5">
    <location>
        <begin position="229"/>
        <end position="409"/>
    </location>
</feature>
<dbReference type="Proteomes" id="UP001515500">
    <property type="component" value="Chromosome 8"/>
</dbReference>
<dbReference type="GO" id="GO:0009753">
    <property type="term" value="P:response to jasmonic acid"/>
    <property type="evidence" value="ECO:0007669"/>
    <property type="project" value="EnsemblPlants"/>
</dbReference>
<evidence type="ECO:0000256" key="3">
    <source>
        <dbReference type="ARBA" id="ARBA00022842"/>
    </source>
</evidence>
<evidence type="ECO:0000259" key="6">
    <source>
        <dbReference type="Pfam" id="PF03936"/>
    </source>
</evidence>
<dbReference type="RefSeq" id="XP_039130119.1">
    <property type="nucleotide sequence ID" value="XM_039274185.1"/>
</dbReference>
<dbReference type="Gene3D" id="1.50.10.160">
    <property type="match status" value="1"/>
</dbReference>
<evidence type="ECO:0000256" key="1">
    <source>
        <dbReference type="ARBA" id="ARBA00001946"/>
    </source>
</evidence>
<evidence type="ECO:0000256" key="2">
    <source>
        <dbReference type="ARBA" id="ARBA00022723"/>
    </source>
</evidence>
<dbReference type="GO" id="GO:0080013">
    <property type="term" value="F:(E,E)-geranyllinalool synthase activity"/>
    <property type="evidence" value="ECO:0007669"/>
    <property type="project" value="EnsemblPlants"/>
</dbReference>
<reference evidence="8" key="1">
    <citation type="submission" date="2025-08" db="UniProtKB">
        <authorList>
            <consortium name="RefSeq"/>
        </authorList>
    </citation>
    <scope>IDENTIFICATION</scope>
</reference>
<dbReference type="InterPro" id="IPR005630">
    <property type="entry name" value="Terpene_synthase_metal-bd"/>
</dbReference>
<evidence type="ECO:0000313" key="8">
    <source>
        <dbReference type="RefSeq" id="XP_039130119.1"/>
    </source>
</evidence>
<dbReference type="Pfam" id="PF03936">
    <property type="entry name" value="Terpene_synth_C"/>
    <property type="match status" value="1"/>
</dbReference>
<keyword evidence="7" id="KW-1185">Reference proteome</keyword>
<organism evidence="7 8">
    <name type="scientific">Dioscorea cayennensis subsp. rotundata</name>
    <name type="common">White Guinea yam</name>
    <name type="synonym">Dioscorea rotundata</name>
    <dbReference type="NCBI Taxonomy" id="55577"/>
    <lineage>
        <taxon>Eukaryota</taxon>
        <taxon>Viridiplantae</taxon>
        <taxon>Streptophyta</taxon>
        <taxon>Embryophyta</taxon>
        <taxon>Tracheophyta</taxon>
        <taxon>Spermatophyta</taxon>
        <taxon>Magnoliopsida</taxon>
        <taxon>Liliopsida</taxon>
        <taxon>Dioscoreales</taxon>
        <taxon>Dioscoreaceae</taxon>
        <taxon>Dioscorea</taxon>
    </lineage>
</organism>
<protein>
    <submittedName>
        <fullName evidence="8">S-linalool synthase</fullName>
    </submittedName>
</protein>
<dbReference type="GO" id="GO:0016102">
    <property type="term" value="P:diterpenoid biosynthetic process"/>
    <property type="evidence" value="ECO:0007669"/>
    <property type="project" value="EnsemblPlants"/>
</dbReference>